<dbReference type="Proteomes" id="UP001165667">
    <property type="component" value="Unassembled WGS sequence"/>
</dbReference>
<dbReference type="RefSeq" id="WP_282587432.1">
    <property type="nucleotide sequence ID" value="NZ_JAMOIM010000020.1"/>
</dbReference>
<sequence length="72" mass="7772">MLPLFVLSIVEDASVEVDVVALVPEVPVLDVALKSFINFKACAIWLLLLPDIERDIVGSLPVKSLLVGCRLG</sequence>
<comment type="caution">
    <text evidence="1">The sequence shown here is derived from an EMBL/GenBank/DDBJ whole genome shotgun (WGS) entry which is preliminary data.</text>
</comment>
<keyword evidence="2" id="KW-1185">Reference proteome</keyword>
<gene>
    <name evidence="1" type="ORF">M8523_23920</name>
</gene>
<evidence type="ECO:0000313" key="2">
    <source>
        <dbReference type="Proteomes" id="UP001165667"/>
    </source>
</evidence>
<name>A0AA42CKY1_9HYPH</name>
<evidence type="ECO:0000313" key="1">
    <source>
        <dbReference type="EMBL" id="MCW6511059.1"/>
    </source>
</evidence>
<organism evidence="1 2">
    <name type="scientific">Lichenifustis flavocetrariae</name>
    <dbReference type="NCBI Taxonomy" id="2949735"/>
    <lineage>
        <taxon>Bacteria</taxon>
        <taxon>Pseudomonadati</taxon>
        <taxon>Pseudomonadota</taxon>
        <taxon>Alphaproteobacteria</taxon>
        <taxon>Hyphomicrobiales</taxon>
        <taxon>Lichenihabitantaceae</taxon>
        <taxon>Lichenifustis</taxon>
    </lineage>
</organism>
<proteinExistence type="predicted"/>
<dbReference type="EMBL" id="JAMOIM010000020">
    <property type="protein sequence ID" value="MCW6511059.1"/>
    <property type="molecule type" value="Genomic_DNA"/>
</dbReference>
<reference evidence="1" key="1">
    <citation type="submission" date="2022-05" db="EMBL/GenBank/DDBJ databases">
        <authorList>
            <person name="Pankratov T."/>
        </authorList>
    </citation>
    <scope>NUCLEOTIDE SEQUENCE</scope>
    <source>
        <strain evidence="1">BP6-180914</strain>
    </source>
</reference>
<dbReference type="AlphaFoldDB" id="A0AA42CKY1"/>
<protein>
    <submittedName>
        <fullName evidence="1">Uncharacterized protein</fullName>
    </submittedName>
</protein>
<accession>A0AA42CKY1</accession>